<dbReference type="RefSeq" id="WP_106876552.1">
    <property type="nucleotide sequence ID" value="NZ_JAXCWX010000001.1"/>
</dbReference>
<keyword evidence="3" id="KW-1185">Reference proteome</keyword>
<comment type="caution">
    <text evidence="2">The sequence shown here is derived from an EMBL/GenBank/DDBJ whole genome shotgun (WGS) entry which is preliminary data.</text>
</comment>
<protein>
    <submittedName>
        <fullName evidence="2">Uncharacterized protein</fullName>
    </submittedName>
</protein>
<sequence>MSLFTPRVILPLIACGALLAWWLMPHHSAEEEAYYVAVFCSVSHEQHAQLLPAMQALIEGGNSGYALKKTQFNRGLAEQTLAAWDGLSSTERDRARQDEAQCRTRVGEQVAR</sequence>
<evidence type="ECO:0000313" key="2">
    <source>
        <dbReference type="EMBL" id="PSN08857.1"/>
    </source>
</evidence>
<evidence type="ECO:0000256" key="1">
    <source>
        <dbReference type="SAM" id="MobiDB-lite"/>
    </source>
</evidence>
<feature type="region of interest" description="Disordered" evidence="1">
    <location>
        <begin position="91"/>
        <end position="112"/>
    </location>
</feature>
<reference evidence="2 3" key="1">
    <citation type="submission" date="2018-03" db="EMBL/GenBank/DDBJ databases">
        <title>Draft genome sequence of the first documented clinical Siccibacter turicensis isolate in Austria.</title>
        <authorList>
            <person name="Lepuschitz S."/>
            <person name="Pekard-Amenitsch S."/>
            <person name="Haunold R."/>
            <person name="Schill S."/>
            <person name="Mach R."/>
            <person name="Allerberger F."/>
            <person name="Ruppitsch W."/>
            <person name="Forsythe S.J."/>
        </authorList>
    </citation>
    <scope>NUCLEOTIDE SEQUENCE [LARGE SCALE GENOMIC DNA]</scope>
    <source>
        <strain evidence="2 3">6100069499-17</strain>
    </source>
</reference>
<dbReference type="Proteomes" id="UP000240212">
    <property type="component" value="Unassembled WGS sequence"/>
</dbReference>
<dbReference type="AlphaFoldDB" id="A0A2P8VMR6"/>
<name>A0A2P8VMR6_9ENTR</name>
<dbReference type="OrthoDB" id="9114396at2"/>
<dbReference type="EMBL" id="PYEP01000002">
    <property type="protein sequence ID" value="PSN08857.1"/>
    <property type="molecule type" value="Genomic_DNA"/>
</dbReference>
<gene>
    <name evidence="2" type="ORF">C7G83_05760</name>
</gene>
<evidence type="ECO:0000313" key="3">
    <source>
        <dbReference type="Proteomes" id="UP000240212"/>
    </source>
</evidence>
<accession>A0A2P8VMR6</accession>
<proteinExistence type="predicted"/>
<organism evidence="2 3">
    <name type="scientific">Siccibacter turicensis</name>
    <dbReference type="NCBI Taxonomy" id="357233"/>
    <lineage>
        <taxon>Bacteria</taxon>
        <taxon>Pseudomonadati</taxon>
        <taxon>Pseudomonadota</taxon>
        <taxon>Gammaproteobacteria</taxon>
        <taxon>Enterobacterales</taxon>
        <taxon>Enterobacteriaceae</taxon>
        <taxon>Siccibacter</taxon>
    </lineage>
</organism>